<evidence type="ECO:0000313" key="3">
    <source>
        <dbReference type="Proteomes" id="UP000070328"/>
    </source>
</evidence>
<evidence type="ECO:0000313" key="2">
    <source>
        <dbReference type="EMBL" id="KXH24962.1"/>
    </source>
</evidence>
<reference evidence="2 3" key="1">
    <citation type="submission" date="2014-02" db="EMBL/GenBank/DDBJ databases">
        <title>The genome sequence of Colletotrichum simmondsii CBS122122.</title>
        <authorList>
            <person name="Baroncelli R."/>
            <person name="Thon M.R."/>
        </authorList>
    </citation>
    <scope>NUCLEOTIDE SEQUENCE [LARGE SCALE GENOMIC DNA]</scope>
    <source>
        <strain evidence="2 3">CBS122122</strain>
    </source>
</reference>
<feature type="region of interest" description="Disordered" evidence="1">
    <location>
        <begin position="23"/>
        <end position="66"/>
    </location>
</feature>
<dbReference type="AlphaFoldDB" id="A0A135RMK1"/>
<organism evidence="2 3">
    <name type="scientific">Colletotrichum simmondsii</name>
    <dbReference type="NCBI Taxonomy" id="703756"/>
    <lineage>
        <taxon>Eukaryota</taxon>
        <taxon>Fungi</taxon>
        <taxon>Dikarya</taxon>
        <taxon>Ascomycota</taxon>
        <taxon>Pezizomycotina</taxon>
        <taxon>Sordariomycetes</taxon>
        <taxon>Hypocreomycetidae</taxon>
        <taxon>Glomerellales</taxon>
        <taxon>Glomerellaceae</taxon>
        <taxon>Colletotrichum</taxon>
        <taxon>Colletotrichum acutatum species complex</taxon>
    </lineage>
</organism>
<gene>
    <name evidence="2" type="ORF">CSIM01_10017</name>
</gene>
<proteinExistence type="predicted"/>
<comment type="caution">
    <text evidence="2">The sequence shown here is derived from an EMBL/GenBank/DDBJ whole genome shotgun (WGS) entry which is preliminary data.</text>
</comment>
<accession>A0A135RMK1</accession>
<feature type="compositionally biased region" description="Polar residues" evidence="1">
    <location>
        <begin position="25"/>
        <end position="49"/>
    </location>
</feature>
<dbReference type="EMBL" id="JFBX01000928">
    <property type="protein sequence ID" value="KXH24962.1"/>
    <property type="molecule type" value="Genomic_DNA"/>
</dbReference>
<sequence>MAPSATERAQAKFFAILEDPRRYDSSNSKNRVMITRTPSSGSDLTNSMTGRRGSASSQGSATDQHHLRNRLKTWLYPGAV</sequence>
<name>A0A135RMK1_9PEZI</name>
<dbReference type="Proteomes" id="UP000070328">
    <property type="component" value="Unassembled WGS sequence"/>
</dbReference>
<feature type="compositionally biased region" description="Low complexity" evidence="1">
    <location>
        <begin position="50"/>
        <end position="61"/>
    </location>
</feature>
<evidence type="ECO:0000256" key="1">
    <source>
        <dbReference type="SAM" id="MobiDB-lite"/>
    </source>
</evidence>
<keyword evidence="3" id="KW-1185">Reference proteome</keyword>
<protein>
    <submittedName>
        <fullName evidence="2">Uncharacterized protein</fullName>
    </submittedName>
</protein>
<dbReference type="OrthoDB" id="4624666at2759"/>